<evidence type="ECO:0000259" key="10">
    <source>
        <dbReference type="PROSITE" id="PS50885"/>
    </source>
</evidence>
<dbReference type="RefSeq" id="WP_390469434.1">
    <property type="nucleotide sequence ID" value="NZ_BAABXL010000001.1"/>
</dbReference>
<dbReference type="PANTHER" id="PTHR34220:SF7">
    <property type="entry name" value="SENSOR HISTIDINE KINASE YPDA"/>
    <property type="match status" value="1"/>
</dbReference>
<comment type="subcellular location">
    <subcellularLocation>
        <location evidence="2">Membrane</location>
    </subcellularLocation>
</comment>
<evidence type="ECO:0000256" key="1">
    <source>
        <dbReference type="ARBA" id="ARBA00000085"/>
    </source>
</evidence>
<evidence type="ECO:0000256" key="7">
    <source>
        <dbReference type="ARBA" id="ARBA00023012"/>
    </source>
</evidence>
<evidence type="ECO:0000313" key="12">
    <source>
        <dbReference type="Proteomes" id="UP001600894"/>
    </source>
</evidence>
<evidence type="ECO:0000256" key="4">
    <source>
        <dbReference type="ARBA" id="ARBA00022553"/>
    </source>
</evidence>
<evidence type="ECO:0000256" key="3">
    <source>
        <dbReference type="ARBA" id="ARBA00012438"/>
    </source>
</evidence>
<dbReference type="SUPFAM" id="SSF55874">
    <property type="entry name" value="ATPase domain of HSP90 chaperone/DNA topoisomerase II/histidine kinase"/>
    <property type="match status" value="1"/>
</dbReference>
<dbReference type="InterPro" id="IPR010559">
    <property type="entry name" value="Sig_transdc_His_kin_internal"/>
</dbReference>
<feature type="transmembrane region" description="Helical" evidence="8">
    <location>
        <begin position="16"/>
        <end position="40"/>
    </location>
</feature>
<evidence type="ECO:0000256" key="5">
    <source>
        <dbReference type="ARBA" id="ARBA00022679"/>
    </source>
</evidence>
<keyword evidence="8" id="KW-0812">Transmembrane</keyword>
<feature type="domain" description="Histidine kinase" evidence="9">
    <location>
        <begin position="371"/>
        <end position="475"/>
    </location>
</feature>
<keyword evidence="7" id="KW-0902">Two-component regulatory system</keyword>
<dbReference type="Gene3D" id="6.10.340.10">
    <property type="match status" value="1"/>
</dbReference>
<dbReference type="SUPFAM" id="SSF158472">
    <property type="entry name" value="HAMP domain-like"/>
    <property type="match status" value="1"/>
</dbReference>
<comment type="caution">
    <text evidence="11">The sequence shown here is derived from an EMBL/GenBank/DDBJ whole genome shotgun (WGS) entry which is preliminary data.</text>
</comment>
<keyword evidence="6" id="KW-0418">Kinase</keyword>
<evidence type="ECO:0000259" key="9">
    <source>
        <dbReference type="PROSITE" id="PS50109"/>
    </source>
</evidence>
<name>A0ABQ0AVM4_9FIRM</name>
<dbReference type="PROSITE" id="PS50885">
    <property type="entry name" value="HAMP"/>
    <property type="match status" value="1"/>
</dbReference>
<evidence type="ECO:0000256" key="6">
    <source>
        <dbReference type="ARBA" id="ARBA00022777"/>
    </source>
</evidence>
<keyword evidence="8" id="KW-1133">Transmembrane helix</keyword>
<keyword evidence="4" id="KW-0597">Phosphoprotein</keyword>
<keyword evidence="5" id="KW-0808">Transferase</keyword>
<dbReference type="Proteomes" id="UP001600894">
    <property type="component" value="Unassembled WGS sequence"/>
</dbReference>
<feature type="domain" description="HAMP" evidence="10">
    <location>
        <begin position="205"/>
        <end position="258"/>
    </location>
</feature>
<evidence type="ECO:0000256" key="8">
    <source>
        <dbReference type="SAM" id="Phobius"/>
    </source>
</evidence>
<feature type="transmembrane region" description="Helical" evidence="8">
    <location>
        <begin position="177"/>
        <end position="197"/>
    </location>
</feature>
<dbReference type="Pfam" id="PF00672">
    <property type="entry name" value="HAMP"/>
    <property type="match status" value="1"/>
</dbReference>
<protein>
    <recommendedName>
        <fullName evidence="3">histidine kinase</fullName>
        <ecNumber evidence="3">2.7.13.3</ecNumber>
    </recommendedName>
</protein>
<dbReference type="InterPro" id="IPR003660">
    <property type="entry name" value="HAMP_dom"/>
</dbReference>
<dbReference type="EMBL" id="BAABXL010000001">
    <property type="protein sequence ID" value="GAA6268083.1"/>
    <property type="molecule type" value="Genomic_DNA"/>
</dbReference>
<dbReference type="Gene3D" id="3.30.565.10">
    <property type="entry name" value="Histidine kinase-like ATPase, C-terminal domain"/>
    <property type="match status" value="1"/>
</dbReference>
<evidence type="ECO:0000313" key="11">
    <source>
        <dbReference type="EMBL" id="GAA6268083.1"/>
    </source>
</evidence>
<dbReference type="PROSITE" id="PS50109">
    <property type="entry name" value="HIS_KIN"/>
    <property type="match status" value="1"/>
</dbReference>
<comment type="catalytic activity">
    <reaction evidence="1">
        <text>ATP + protein L-histidine = ADP + protein N-phospho-L-histidine.</text>
        <dbReference type="EC" id="2.7.13.3"/>
    </reaction>
</comment>
<keyword evidence="12" id="KW-1185">Reference proteome</keyword>
<dbReference type="Pfam" id="PF06580">
    <property type="entry name" value="His_kinase"/>
    <property type="match status" value="1"/>
</dbReference>
<dbReference type="PANTHER" id="PTHR34220">
    <property type="entry name" value="SENSOR HISTIDINE KINASE YPDA"/>
    <property type="match status" value="1"/>
</dbReference>
<keyword evidence="8" id="KW-0472">Membrane</keyword>
<dbReference type="CDD" id="cd06225">
    <property type="entry name" value="HAMP"/>
    <property type="match status" value="1"/>
</dbReference>
<dbReference type="Pfam" id="PF02518">
    <property type="entry name" value="HATPase_c"/>
    <property type="match status" value="1"/>
</dbReference>
<dbReference type="SMART" id="SM00387">
    <property type="entry name" value="HATPase_c"/>
    <property type="match status" value="1"/>
</dbReference>
<dbReference type="InterPro" id="IPR003594">
    <property type="entry name" value="HATPase_dom"/>
</dbReference>
<dbReference type="InterPro" id="IPR050640">
    <property type="entry name" value="Bact_2-comp_sensor_kinase"/>
</dbReference>
<accession>A0ABQ0AVM4</accession>
<proteinExistence type="predicted"/>
<evidence type="ECO:0000256" key="2">
    <source>
        <dbReference type="ARBA" id="ARBA00004370"/>
    </source>
</evidence>
<organism evidence="11 12">
    <name type="scientific">Enterocloster alcoholdehydrogenati</name>
    <dbReference type="NCBI Taxonomy" id="2547410"/>
    <lineage>
        <taxon>Bacteria</taxon>
        <taxon>Bacillati</taxon>
        <taxon>Bacillota</taxon>
        <taxon>Clostridia</taxon>
        <taxon>Lachnospirales</taxon>
        <taxon>Lachnospiraceae</taxon>
        <taxon>Enterocloster</taxon>
    </lineage>
</organism>
<sequence>MAKRWLSLSLEKKVRWIAACAGAVVFFSIGANLLVAGFGLGGFGKILDDNAASLAFWSAMESERLAFERYADTSLPEEKERFLEAKAQTRRCLDALPLDYRETGPAIYARTWSIRNMYENYEAETKALWEMNPDDSDYVERLYQIYRLQGYIKDKAGQLEQLTMEAGNARYESQRPLLVLLPLISILWGAAALWMVWRLSRSVRLSIVQPVVILVGEAARIAQNDFSGPEFTVQGEDEIGLLVQSFYKMKEATRGYIHALKENHEKERQLQAVRLQMLKSQINPHFLFNTLNMIASTAQIEDAKATEKMITALSRLFHYNLKSGASVMPLDRELKVVQDYMYLQQMRFGKRIRYCADCAPQTLDILVPSFMLQPLVENAVKHGLSSDSKGGRILVRAWKEGARLWISVADTGVGIESRRLEQIRLALRDGDENGTGIGLGNIYRRIRAMYRDGEMFLYSKSGCGTAVQITFTPETYKDEDER</sequence>
<dbReference type="InterPro" id="IPR005467">
    <property type="entry name" value="His_kinase_dom"/>
</dbReference>
<gene>
    <name evidence="11" type="ORF">F130042H8_11430</name>
</gene>
<dbReference type="EC" id="2.7.13.3" evidence="3"/>
<dbReference type="InterPro" id="IPR036890">
    <property type="entry name" value="HATPase_C_sf"/>
</dbReference>
<reference evidence="11 12" key="1">
    <citation type="submission" date="2024-04" db="EMBL/GenBank/DDBJ databases">
        <title>Defined microbial consortia suppress multidrug-resistant proinflammatory Enterobacteriaceae via ecological control.</title>
        <authorList>
            <person name="Furuichi M."/>
            <person name="Kawaguchi T."/>
            <person name="Pust M."/>
            <person name="Yasuma K."/>
            <person name="Plichta D."/>
            <person name="Hasegawa N."/>
            <person name="Ohya T."/>
            <person name="Bhattarai S."/>
            <person name="Sasajima S."/>
            <person name="Aoto Y."/>
            <person name="Tuganbaev T."/>
            <person name="Yaginuma M."/>
            <person name="Ueda M."/>
            <person name="Okahashi N."/>
            <person name="Amafuji K."/>
            <person name="Kiridooshi Y."/>
            <person name="Sugita K."/>
            <person name="Strazar M."/>
            <person name="Skelly A."/>
            <person name="Suda W."/>
            <person name="Hattori M."/>
            <person name="Nakamoto N."/>
            <person name="Caballero S."/>
            <person name="Norman J."/>
            <person name="Olle B."/>
            <person name="Tanoue T."/>
            <person name="Arita M."/>
            <person name="Bucci V."/>
            <person name="Atarashi K."/>
            <person name="Xavier R."/>
            <person name="Honda K."/>
        </authorList>
    </citation>
    <scope>NUCLEOTIDE SEQUENCE [LARGE SCALE GENOMIC DNA]</scope>
    <source>
        <strain evidence="12">f13</strain>
    </source>
</reference>